<comment type="caution">
    <text evidence="1">The sequence shown here is derived from an EMBL/GenBank/DDBJ whole genome shotgun (WGS) entry which is preliminary data.</text>
</comment>
<protein>
    <submittedName>
        <fullName evidence="1">Uncharacterized protein</fullName>
    </submittedName>
</protein>
<keyword evidence="2" id="KW-1185">Reference proteome</keyword>
<proteinExistence type="predicted"/>
<dbReference type="AlphaFoldDB" id="A0AAE0GBK0"/>
<accession>A0AAE0GBK0</accession>
<gene>
    <name evidence="1" type="ORF">CYMTET_16641</name>
</gene>
<evidence type="ECO:0000313" key="2">
    <source>
        <dbReference type="Proteomes" id="UP001190700"/>
    </source>
</evidence>
<sequence>MARPIVDRKQSSQAVKKFFSVCIFALALFMVAGEVFSYMQLGPAFDAGSQVSQQGVSGREVSGRRLLMEGSELADARGRSRRHLITDAFKFRRSTGRDLRTSTDQN</sequence>
<organism evidence="1 2">
    <name type="scientific">Cymbomonas tetramitiformis</name>
    <dbReference type="NCBI Taxonomy" id="36881"/>
    <lineage>
        <taxon>Eukaryota</taxon>
        <taxon>Viridiplantae</taxon>
        <taxon>Chlorophyta</taxon>
        <taxon>Pyramimonadophyceae</taxon>
        <taxon>Pyramimonadales</taxon>
        <taxon>Pyramimonadaceae</taxon>
        <taxon>Cymbomonas</taxon>
    </lineage>
</organism>
<evidence type="ECO:0000313" key="1">
    <source>
        <dbReference type="EMBL" id="KAK3275215.1"/>
    </source>
</evidence>
<reference evidence="1 2" key="1">
    <citation type="journal article" date="2015" name="Genome Biol. Evol.">
        <title>Comparative Genomics of a Bacterivorous Green Alga Reveals Evolutionary Causalities and Consequences of Phago-Mixotrophic Mode of Nutrition.</title>
        <authorList>
            <person name="Burns J.A."/>
            <person name="Paasch A."/>
            <person name="Narechania A."/>
            <person name="Kim E."/>
        </authorList>
    </citation>
    <scope>NUCLEOTIDE SEQUENCE [LARGE SCALE GENOMIC DNA]</scope>
    <source>
        <strain evidence="1 2">PLY_AMNH</strain>
    </source>
</reference>
<dbReference type="Proteomes" id="UP001190700">
    <property type="component" value="Unassembled WGS sequence"/>
</dbReference>
<dbReference type="EMBL" id="LGRX02007348">
    <property type="protein sequence ID" value="KAK3275215.1"/>
    <property type="molecule type" value="Genomic_DNA"/>
</dbReference>
<name>A0AAE0GBK0_9CHLO</name>